<accession>A0A1G9EUT7</accession>
<dbReference type="STRING" id="246191.SAMN05660337_1273"/>
<keyword evidence="3" id="KW-1185">Reference proteome</keyword>
<feature type="chain" id="PRO_5011672899" evidence="1">
    <location>
        <begin position="25"/>
        <end position="293"/>
    </location>
</feature>
<evidence type="ECO:0000313" key="2">
    <source>
        <dbReference type="EMBL" id="SDK79841.1"/>
    </source>
</evidence>
<feature type="signal peptide" evidence="1">
    <location>
        <begin position="1"/>
        <end position="24"/>
    </location>
</feature>
<keyword evidence="1" id="KW-0732">Signal</keyword>
<dbReference type="Proteomes" id="UP000199053">
    <property type="component" value="Unassembled WGS sequence"/>
</dbReference>
<sequence length="293" mass="33112">MIRNLFSVLFFVLLYCVSINPAFAADLPRIMIAGDGFDPGTLSRDSRPFTQVLNSISNSLLNQGFDVKDEAALSSTSHLRGKTNRNEAELIETAKDLGIDIIVIFSIYPNKKNDNNTVRIRPRVAGRLVSVYDGSKLGNFDIKSQISKPIEKPYSRNDELEALSDISAILGQEVGDVLAERIAGYVDAEGGRLQEWVMVFDGFNNYEIMDIEDTIQTFSGYDSHRIKSNSQNSERHSELFYRSSVDSAKLKRNLVRMFKKLNLKSSIYISGLQVHAVRNKKMKMNRVQQQNSW</sequence>
<organism evidence="2 3">
    <name type="scientific">Maridesulfovibrio ferrireducens</name>
    <dbReference type="NCBI Taxonomy" id="246191"/>
    <lineage>
        <taxon>Bacteria</taxon>
        <taxon>Pseudomonadati</taxon>
        <taxon>Thermodesulfobacteriota</taxon>
        <taxon>Desulfovibrionia</taxon>
        <taxon>Desulfovibrionales</taxon>
        <taxon>Desulfovibrionaceae</taxon>
        <taxon>Maridesulfovibrio</taxon>
    </lineage>
</organism>
<evidence type="ECO:0000256" key="1">
    <source>
        <dbReference type="SAM" id="SignalP"/>
    </source>
</evidence>
<reference evidence="3" key="1">
    <citation type="submission" date="2016-10" db="EMBL/GenBank/DDBJ databases">
        <authorList>
            <person name="Varghese N."/>
            <person name="Submissions S."/>
        </authorList>
    </citation>
    <scope>NUCLEOTIDE SEQUENCE [LARGE SCALE GENOMIC DNA]</scope>
    <source>
        <strain evidence="3">DSM 16995</strain>
    </source>
</reference>
<dbReference type="RefSeq" id="WP_244512205.1">
    <property type="nucleotide sequence ID" value="NZ_FNGA01000002.1"/>
</dbReference>
<name>A0A1G9EUT7_9BACT</name>
<evidence type="ECO:0000313" key="3">
    <source>
        <dbReference type="Proteomes" id="UP000199053"/>
    </source>
</evidence>
<gene>
    <name evidence="2" type="ORF">SAMN05660337_1273</name>
</gene>
<dbReference type="AlphaFoldDB" id="A0A1G9EUT7"/>
<proteinExistence type="predicted"/>
<dbReference type="EMBL" id="FNGA01000002">
    <property type="protein sequence ID" value="SDK79841.1"/>
    <property type="molecule type" value="Genomic_DNA"/>
</dbReference>
<protein>
    <submittedName>
        <fullName evidence="2">Uncharacterized protein</fullName>
    </submittedName>
</protein>